<evidence type="ECO:0000313" key="2">
    <source>
        <dbReference type="EMBL" id="GAT47366.1"/>
    </source>
</evidence>
<proteinExistence type="predicted"/>
<name>A0ABQ0LBY9_MYCCL</name>
<organism evidence="2 3">
    <name type="scientific">Mycena chlorophos</name>
    <name type="common">Agaric fungus</name>
    <name type="synonym">Agaricus chlorophos</name>
    <dbReference type="NCBI Taxonomy" id="658473"/>
    <lineage>
        <taxon>Eukaryota</taxon>
        <taxon>Fungi</taxon>
        <taxon>Dikarya</taxon>
        <taxon>Basidiomycota</taxon>
        <taxon>Agaricomycotina</taxon>
        <taxon>Agaricomycetes</taxon>
        <taxon>Agaricomycetidae</taxon>
        <taxon>Agaricales</taxon>
        <taxon>Marasmiineae</taxon>
        <taxon>Mycenaceae</taxon>
        <taxon>Mycena</taxon>
    </lineage>
</organism>
<gene>
    <name evidence="2" type="ORF">MCHLO_04827</name>
</gene>
<feature type="compositionally biased region" description="Basic residues" evidence="1">
    <location>
        <begin position="20"/>
        <end position="30"/>
    </location>
</feature>
<keyword evidence="3" id="KW-1185">Reference proteome</keyword>
<dbReference type="Proteomes" id="UP000815677">
    <property type="component" value="Unassembled WGS sequence"/>
</dbReference>
<accession>A0ABQ0LBY9</accession>
<feature type="compositionally biased region" description="Basic and acidic residues" evidence="1">
    <location>
        <begin position="1"/>
        <end position="19"/>
    </location>
</feature>
<evidence type="ECO:0000313" key="3">
    <source>
        <dbReference type="Proteomes" id="UP000815677"/>
    </source>
</evidence>
<protein>
    <recommendedName>
        <fullName evidence="4">LSM domain-containing protein</fullName>
    </recommendedName>
</protein>
<evidence type="ECO:0000256" key="1">
    <source>
        <dbReference type="SAM" id="MobiDB-lite"/>
    </source>
</evidence>
<dbReference type="EMBL" id="DF843416">
    <property type="protein sequence ID" value="GAT47366.1"/>
    <property type="molecule type" value="Genomic_DNA"/>
</dbReference>
<reference evidence="2" key="1">
    <citation type="submission" date="2014-09" db="EMBL/GenBank/DDBJ databases">
        <title>Genome sequence of the luminous mushroom Mycena chlorophos for searching fungal bioluminescence genes.</title>
        <authorList>
            <person name="Tanaka Y."/>
            <person name="Kasuga D."/>
            <person name="Oba Y."/>
            <person name="Hase S."/>
            <person name="Sato K."/>
            <person name="Oba Y."/>
            <person name="Sakakibara Y."/>
        </authorList>
    </citation>
    <scope>NUCLEOTIDE SEQUENCE</scope>
</reference>
<sequence>MSLLKENPDGDMREPEMRCSRHRLRRTRRAPQRDGRPPAANTQGILWMGSTMQMDVRRAERAQDDTQETVGTEGCKTVGRVIAIRDEEYNAILLNLVGQEKDCRY</sequence>
<evidence type="ECO:0008006" key="4">
    <source>
        <dbReference type="Google" id="ProtNLM"/>
    </source>
</evidence>
<feature type="region of interest" description="Disordered" evidence="1">
    <location>
        <begin position="1"/>
        <end position="43"/>
    </location>
</feature>